<dbReference type="RefSeq" id="WP_395119932.1">
    <property type="nucleotide sequence ID" value="NZ_CP170721.1"/>
</dbReference>
<evidence type="ECO:0008006" key="2">
    <source>
        <dbReference type="Google" id="ProtNLM"/>
    </source>
</evidence>
<organism evidence="1">
    <name type="scientific">Rhodanobacter sp. FW102-FHT14D07</name>
    <dbReference type="NCBI Taxonomy" id="3351462"/>
    <lineage>
        <taxon>Bacteria</taxon>
        <taxon>Pseudomonadati</taxon>
        <taxon>Pseudomonadota</taxon>
        <taxon>Gammaproteobacteria</taxon>
        <taxon>Lysobacterales</taxon>
        <taxon>Rhodanobacteraceae</taxon>
        <taxon>Rhodanobacter</taxon>
    </lineage>
</organism>
<reference evidence="1" key="1">
    <citation type="submission" date="2024-10" db="EMBL/GenBank/DDBJ databases">
        <authorList>
            <person name="Lesea H.P."/>
            <person name="Kuehl J.V."/>
            <person name="Chandonia J.-M."/>
        </authorList>
    </citation>
    <scope>NUCLEOTIDE SEQUENCE</scope>
    <source>
        <strain evidence="1">FW102-FHT14D07</strain>
    </source>
</reference>
<proteinExistence type="predicted"/>
<sequence>MKKEDDTHLQIVSADISSEPLTGMVIFRPHCVSRAGRNVGEASTGGSWYALRPAEVRSFARALLDAADTLDLKAKALQAAKMATG</sequence>
<gene>
    <name evidence="1" type="ORF">ACFYG5_01705</name>
</gene>
<protein>
    <recommendedName>
        <fullName evidence="2">DUF397 domain-containing protein</fullName>
    </recommendedName>
</protein>
<evidence type="ECO:0000313" key="1">
    <source>
        <dbReference type="EMBL" id="XIA18880.1"/>
    </source>
</evidence>
<name>A0AB74UQU5_9GAMM</name>
<dbReference type="AlphaFoldDB" id="A0AB74UQU5"/>
<dbReference type="EMBL" id="CP170721">
    <property type="protein sequence ID" value="XIA18880.1"/>
    <property type="molecule type" value="Genomic_DNA"/>
</dbReference>
<accession>A0AB74UQU5</accession>